<feature type="compositionally biased region" description="Pro residues" evidence="1">
    <location>
        <begin position="103"/>
        <end position="113"/>
    </location>
</feature>
<feature type="compositionally biased region" description="Basic residues" evidence="1">
    <location>
        <begin position="363"/>
        <end position="372"/>
    </location>
</feature>
<name>A0A9X0AZJ2_9HELO</name>
<feature type="compositionally biased region" description="Polar residues" evidence="1">
    <location>
        <begin position="82"/>
        <end position="100"/>
    </location>
</feature>
<feature type="compositionally biased region" description="Acidic residues" evidence="1">
    <location>
        <begin position="346"/>
        <end position="357"/>
    </location>
</feature>
<protein>
    <submittedName>
        <fullName evidence="2">Uncharacterized protein</fullName>
    </submittedName>
</protein>
<feature type="compositionally biased region" description="Polar residues" evidence="1">
    <location>
        <begin position="20"/>
        <end position="35"/>
    </location>
</feature>
<feature type="region of interest" description="Disordered" evidence="1">
    <location>
        <begin position="1"/>
        <end position="117"/>
    </location>
</feature>
<reference evidence="2" key="1">
    <citation type="submission" date="2022-11" db="EMBL/GenBank/DDBJ databases">
        <title>Genome Resource of Sclerotinia nivalis Strain SnTB1, a Plant Pathogen Isolated from American Ginseng.</title>
        <authorList>
            <person name="Fan S."/>
        </authorList>
    </citation>
    <scope>NUCLEOTIDE SEQUENCE</scope>
    <source>
        <strain evidence="2">SnTB1</strain>
    </source>
</reference>
<feature type="compositionally biased region" description="Basic and acidic residues" evidence="1">
    <location>
        <begin position="414"/>
        <end position="423"/>
    </location>
</feature>
<feature type="compositionally biased region" description="Basic residues" evidence="1">
    <location>
        <begin position="1"/>
        <end position="15"/>
    </location>
</feature>
<gene>
    <name evidence="2" type="ORF">OCU04_002153</name>
</gene>
<dbReference type="EMBL" id="JAPEIS010000001">
    <property type="protein sequence ID" value="KAJ8071840.1"/>
    <property type="molecule type" value="Genomic_DNA"/>
</dbReference>
<evidence type="ECO:0000256" key="1">
    <source>
        <dbReference type="SAM" id="MobiDB-lite"/>
    </source>
</evidence>
<keyword evidence="3" id="KW-1185">Reference proteome</keyword>
<evidence type="ECO:0000313" key="3">
    <source>
        <dbReference type="Proteomes" id="UP001152300"/>
    </source>
</evidence>
<dbReference type="Proteomes" id="UP001152300">
    <property type="component" value="Unassembled WGS sequence"/>
</dbReference>
<sequence>MPANKRPSRERKMPKRLASPSVQIETLTHSQSGISVENDFDTPTPTTPTISTASSPSSRDSTPCPAVRAAGSEWRKTIRATLPTSSEIGSAPRPSTQASARPSIPPVRMPSPTPEDEYDENPPYFGLNHTPEWDDMGIDIDDDEQPRWFPSGLMAPPSYESLSSAAKLMLMHELTKKMEFKNVVAFLKLTDKQLVNFTEVYEEETQRDFIERELTMVAMKRLDTIRRFENRAVTVEDWDMVMQEELDSKLPATVLESPIPLVEIGEAIVYLQSHHVQEKVSEFQASITGDAEFVMPPLFVIEAVIEEMKKYTQLGTTFDWDFTHELGLKEWIENETYAAGGVEGIELSDDERGEEVEEPARRPIGRPKKRGRQFANKPVRNKSDLLKLKLPSKLQQMESVDDEDEDEVEVLSKAGDKGKGRKF</sequence>
<accession>A0A9X0AZJ2</accession>
<feature type="compositionally biased region" description="Acidic residues" evidence="1">
    <location>
        <begin position="399"/>
        <end position="409"/>
    </location>
</feature>
<feature type="compositionally biased region" description="Low complexity" evidence="1">
    <location>
        <begin position="42"/>
        <end position="65"/>
    </location>
</feature>
<evidence type="ECO:0000313" key="2">
    <source>
        <dbReference type="EMBL" id="KAJ8071840.1"/>
    </source>
</evidence>
<dbReference type="AlphaFoldDB" id="A0A9X0AZJ2"/>
<dbReference type="OrthoDB" id="3552995at2759"/>
<feature type="region of interest" description="Disordered" evidence="1">
    <location>
        <begin position="343"/>
        <end position="423"/>
    </location>
</feature>
<comment type="caution">
    <text evidence="2">The sequence shown here is derived from an EMBL/GenBank/DDBJ whole genome shotgun (WGS) entry which is preliminary data.</text>
</comment>
<proteinExistence type="predicted"/>
<organism evidence="2 3">
    <name type="scientific">Sclerotinia nivalis</name>
    <dbReference type="NCBI Taxonomy" id="352851"/>
    <lineage>
        <taxon>Eukaryota</taxon>
        <taxon>Fungi</taxon>
        <taxon>Dikarya</taxon>
        <taxon>Ascomycota</taxon>
        <taxon>Pezizomycotina</taxon>
        <taxon>Leotiomycetes</taxon>
        <taxon>Helotiales</taxon>
        <taxon>Sclerotiniaceae</taxon>
        <taxon>Sclerotinia</taxon>
    </lineage>
</organism>